<feature type="transmembrane region" description="Helical" evidence="1">
    <location>
        <begin position="20"/>
        <end position="40"/>
    </location>
</feature>
<keyword evidence="1" id="KW-1133">Transmembrane helix</keyword>
<reference evidence="3" key="1">
    <citation type="submission" date="2016-12" db="EMBL/GenBank/DDBJ databases">
        <title>Comparative genomics of four Isosphaeraceae planctomycetes: a common pool of plasmids and glycoside hydrolase genes.</title>
        <authorList>
            <person name="Ivanova A."/>
        </authorList>
    </citation>
    <scope>NUCLEOTIDE SEQUENCE [LARGE SCALE GENOMIC DNA]</scope>
    <source>
        <strain evidence="3">PX4</strain>
    </source>
</reference>
<evidence type="ECO:0000256" key="1">
    <source>
        <dbReference type="SAM" id="Phobius"/>
    </source>
</evidence>
<keyword evidence="3" id="KW-1185">Reference proteome</keyword>
<dbReference type="KEGG" id="pbor:BSF38_05325"/>
<proteinExistence type="predicted"/>
<gene>
    <name evidence="2" type="ORF">BSF38_05325</name>
</gene>
<protein>
    <submittedName>
        <fullName evidence="2">Uncharacterized protein</fullName>
    </submittedName>
</protein>
<accession>A0A1U7CXZ1</accession>
<dbReference type="RefSeq" id="WP_076350060.1">
    <property type="nucleotide sequence ID" value="NZ_CP019082.1"/>
</dbReference>
<dbReference type="EMBL" id="CP019082">
    <property type="protein sequence ID" value="APW63749.1"/>
    <property type="molecule type" value="Genomic_DNA"/>
</dbReference>
<dbReference type="Proteomes" id="UP000186309">
    <property type="component" value="Chromosome"/>
</dbReference>
<organism evidence="2 3">
    <name type="scientific">Paludisphaera borealis</name>
    <dbReference type="NCBI Taxonomy" id="1387353"/>
    <lineage>
        <taxon>Bacteria</taxon>
        <taxon>Pseudomonadati</taxon>
        <taxon>Planctomycetota</taxon>
        <taxon>Planctomycetia</taxon>
        <taxon>Isosphaerales</taxon>
        <taxon>Isosphaeraceae</taxon>
        <taxon>Paludisphaera</taxon>
    </lineage>
</organism>
<keyword evidence="1" id="KW-0472">Membrane</keyword>
<name>A0A1U7CXZ1_9BACT</name>
<dbReference type="OrthoDB" id="9997328at2"/>
<evidence type="ECO:0000313" key="3">
    <source>
        <dbReference type="Proteomes" id="UP000186309"/>
    </source>
</evidence>
<evidence type="ECO:0000313" key="2">
    <source>
        <dbReference type="EMBL" id="APW63749.1"/>
    </source>
</evidence>
<sequence length="59" mass="6460">MNHVSTVLAYFGPEVQLPVISLVGSIVGLVMMAGAFPFRLAKERIRRWKAVASSRGSRT</sequence>
<dbReference type="AlphaFoldDB" id="A0A1U7CXZ1"/>
<keyword evidence="1" id="KW-0812">Transmembrane</keyword>